<keyword evidence="6" id="KW-0539">Nucleus</keyword>
<evidence type="ECO:0000313" key="8">
    <source>
        <dbReference type="Proteomes" id="UP000504609"/>
    </source>
</evidence>
<dbReference type="GeneID" id="111453407"/>
<dbReference type="Proteomes" id="UP000504609">
    <property type="component" value="Unplaced"/>
</dbReference>
<accession>A0A6J1GEC7</accession>
<dbReference type="AlphaFoldDB" id="A0A6J1GEC7"/>
<evidence type="ECO:0000256" key="5">
    <source>
        <dbReference type="ARBA" id="ARBA00023163"/>
    </source>
</evidence>
<dbReference type="PANTHER" id="PTHR46373:SF12">
    <property type="entry name" value="PROTEIN RKD5"/>
    <property type="match status" value="1"/>
</dbReference>
<evidence type="ECO:0000259" key="7">
    <source>
        <dbReference type="PROSITE" id="PS51519"/>
    </source>
</evidence>
<name>A0A6J1GEC7_CUCMO</name>
<keyword evidence="3" id="KW-0175">Coiled coil</keyword>
<dbReference type="RefSeq" id="XP_022950272.1">
    <property type="nucleotide sequence ID" value="XM_023094504.1"/>
</dbReference>
<dbReference type="KEGG" id="cmos:111453407"/>
<dbReference type="GO" id="GO:0003677">
    <property type="term" value="F:DNA binding"/>
    <property type="evidence" value="ECO:0007669"/>
    <property type="project" value="UniProtKB-KW"/>
</dbReference>
<keyword evidence="5" id="KW-0804">Transcription</keyword>
<dbReference type="GO" id="GO:0003700">
    <property type="term" value="F:DNA-binding transcription factor activity"/>
    <property type="evidence" value="ECO:0007669"/>
    <property type="project" value="InterPro"/>
</dbReference>
<evidence type="ECO:0000313" key="9">
    <source>
        <dbReference type="RefSeq" id="XP_022950270.1"/>
    </source>
</evidence>
<comment type="function">
    <text evidence="1">Putative transcription factor.</text>
</comment>
<keyword evidence="8" id="KW-1185">Reference proteome</keyword>
<dbReference type="InterPro" id="IPR044607">
    <property type="entry name" value="RKD-like"/>
</dbReference>
<evidence type="ECO:0000256" key="1">
    <source>
        <dbReference type="ARBA" id="ARBA00004049"/>
    </source>
</evidence>
<keyword evidence="2" id="KW-0805">Transcription regulation</keyword>
<sequence>MTSSGFSTEFPNVADPMHDSYLSCFPKLNDEKFLHQDLNFLPCSSSMAVSKGPEIHQMKELCEPVLAKKKRRATSEHIAGIALSDLAKYFDVPITEASRSLNVGLTVLKRKCREFGIHRWPHRKIKSIDGLIRDLQEEAKHREEDQKALMAVTKRQMMLQNERESIERTPFRELESETKRFRQDVFKRRHKARALVSHSPV</sequence>
<dbReference type="PROSITE" id="PS51519">
    <property type="entry name" value="RWP_RK"/>
    <property type="match status" value="1"/>
</dbReference>
<dbReference type="Pfam" id="PF02042">
    <property type="entry name" value="RWP-RK"/>
    <property type="match status" value="1"/>
</dbReference>
<protein>
    <submittedName>
        <fullName evidence="9 10">Protein RKD5-like isoform X1</fullName>
    </submittedName>
</protein>
<evidence type="ECO:0000256" key="3">
    <source>
        <dbReference type="ARBA" id="ARBA00023054"/>
    </source>
</evidence>
<evidence type="ECO:0000256" key="4">
    <source>
        <dbReference type="ARBA" id="ARBA00023125"/>
    </source>
</evidence>
<dbReference type="PANTHER" id="PTHR46373">
    <property type="entry name" value="PROTEIN RKD4"/>
    <property type="match status" value="1"/>
</dbReference>
<feature type="domain" description="RWP-RK" evidence="7">
    <location>
        <begin position="63"/>
        <end position="148"/>
    </location>
</feature>
<dbReference type="RefSeq" id="XP_022950270.1">
    <property type="nucleotide sequence ID" value="XM_023094502.1"/>
</dbReference>
<evidence type="ECO:0000256" key="2">
    <source>
        <dbReference type="ARBA" id="ARBA00023015"/>
    </source>
</evidence>
<proteinExistence type="predicted"/>
<evidence type="ECO:0000313" key="10">
    <source>
        <dbReference type="RefSeq" id="XP_022950272.1"/>
    </source>
</evidence>
<evidence type="ECO:0000256" key="6">
    <source>
        <dbReference type="ARBA" id="ARBA00023242"/>
    </source>
</evidence>
<dbReference type="InterPro" id="IPR003035">
    <property type="entry name" value="RWP-RK_dom"/>
</dbReference>
<gene>
    <name evidence="9 10" type="primary">LOC111453407</name>
</gene>
<organism evidence="8 10">
    <name type="scientific">Cucurbita moschata</name>
    <name type="common">Winter crookneck squash</name>
    <name type="synonym">Cucurbita pepo var. moschata</name>
    <dbReference type="NCBI Taxonomy" id="3662"/>
    <lineage>
        <taxon>Eukaryota</taxon>
        <taxon>Viridiplantae</taxon>
        <taxon>Streptophyta</taxon>
        <taxon>Embryophyta</taxon>
        <taxon>Tracheophyta</taxon>
        <taxon>Spermatophyta</taxon>
        <taxon>Magnoliopsida</taxon>
        <taxon>eudicotyledons</taxon>
        <taxon>Gunneridae</taxon>
        <taxon>Pentapetalae</taxon>
        <taxon>rosids</taxon>
        <taxon>fabids</taxon>
        <taxon>Cucurbitales</taxon>
        <taxon>Cucurbitaceae</taxon>
        <taxon>Cucurbiteae</taxon>
        <taxon>Cucurbita</taxon>
    </lineage>
</organism>
<reference evidence="9 10" key="1">
    <citation type="submission" date="2025-04" db="UniProtKB">
        <authorList>
            <consortium name="RefSeq"/>
        </authorList>
    </citation>
    <scope>IDENTIFICATION</scope>
    <source>
        <tissue evidence="9 10">Young leaves</tissue>
    </source>
</reference>
<keyword evidence="4" id="KW-0238">DNA-binding</keyword>